<sequence>MAATDRATLFTEPACDHNREKSAKERKAGCPKMAATDRATLFTEPACDHNREKSAKERKAGCPKPPGGTSGGSAFDGAMITLVPIVDSAHVVHGPIACARNSWDGRGSLSSGPDLYRRGFTTDVGEQDVIFGGEQRLFDTILEAVRRYAPPAVFVYSTCSPSMIGDDIDAVCGAAENTGVPVIPVHAGFAGNKNLGNGSPARRCSNRVIGTVEPPDVTELDVNLVGEYNIAGELWDVLPVLAKMGIRVRACISGDAPYADVAAAHRARATMVVCSRALLGLARGLEDRYGIPWFEGSFYGVRADERQLRELRLLGGAELAQRAEEVIALEQTAVDLALEPYRERLAGRRAVLYTGGVKSWSIVSALQDLGIEVVANGITKSSDGDVQRIRELLGPDARIVTEGAARRAAHRRGDPRADISSDRPAATSTRAEKGRLPFLDINQERPIPYAGYRGAVELARRLDALSNPVWEQVLMHHRQPWTSRWWPDGTGRHE</sequence>
<dbReference type="Pfam" id="PF00148">
    <property type="entry name" value="Oxidored_nitro"/>
    <property type="match status" value="1"/>
</dbReference>
<dbReference type="UniPathway" id="UPA00782"/>
<organism evidence="9">
    <name type="scientific">Frankia sp. (strain EuIK1)</name>
    <dbReference type="NCBI Taxonomy" id="47227"/>
    <lineage>
        <taxon>Bacteria</taxon>
        <taxon>Bacillati</taxon>
        <taxon>Actinomycetota</taxon>
        <taxon>Actinomycetes</taxon>
        <taxon>Frankiales</taxon>
        <taxon>Frankiaceae</taxon>
        <taxon>Frankia</taxon>
    </lineage>
</organism>
<evidence type="ECO:0000256" key="6">
    <source>
        <dbReference type="RuleBase" id="RU004021"/>
    </source>
</evidence>
<evidence type="ECO:0000256" key="7">
    <source>
        <dbReference type="SAM" id="MobiDB-lite"/>
    </source>
</evidence>
<dbReference type="PROSITE" id="PS00699">
    <property type="entry name" value="NITROGENASE_1_1"/>
    <property type="match status" value="1"/>
</dbReference>
<evidence type="ECO:0000256" key="5">
    <source>
        <dbReference type="ARBA" id="ARBA00023231"/>
    </source>
</evidence>
<dbReference type="Gene3D" id="3.40.50.1980">
    <property type="entry name" value="Nitrogenase molybdenum iron protein domain"/>
    <property type="match status" value="1"/>
</dbReference>
<dbReference type="InterPro" id="IPR000510">
    <property type="entry name" value="Nase/OxRdtase_comp1"/>
</dbReference>
<dbReference type="InterPro" id="IPR000318">
    <property type="entry name" value="Nase_comp1_CS"/>
</dbReference>
<evidence type="ECO:0000256" key="3">
    <source>
        <dbReference type="ARBA" id="ARBA00011002"/>
    </source>
</evidence>
<dbReference type="SUPFAM" id="SSF53807">
    <property type="entry name" value="Helical backbone' metal receptor"/>
    <property type="match status" value="1"/>
</dbReference>
<feature type="compositionally biased region" description="Basic and acidic residues" evidence="7">
    <location>
        <begin position="411"/>
        <end position="421"/>
    </location>
</feature>
<dbReference type="NCBIfam" id="TIGR01283">
    <property type="entry name" value="nifE"/>
    <property type="match status" value="1"/>
</dbReference>
<dbReference type="AlphaFoldDB" id="Q9Z5Y5"/>
<comment type="pathway">
    <text evidence="2">Cofactor biosynthesis; Fe-Mo cofactor biosynthesis.</text>
</comment>
<name>Q9Z5Y5_FRASE</name>
<feature type="compositionally biased region" description="Basic and acidic residues" evidence="7">
    <location>
        <begin position="46"/>
        <end position="60"/>
    </location>
</feature>
<feature type="region of interest" description="Disordered" evidence="7">
    <location>
        <begin position="41"/>
        <end position="70"/>
    </location>
</feature>
<evidence type="ECO:0000256" key="2">
    <source>
        <dbReference type="ARBA" id="ARBA00005155"/>
    </source>
</evidence>
<dbReference type="InterPro" id="IPR049939">
    <property type="entry name" value="NifE-like"/>
</dbReference>
<dbReference type="Gene3D" id="3.40.50.12380">
    <property type="entry name" value="Nitrogenase MoFe cofactor biosynthesis protein NifE, C-terminal"/>
    <property type="match status" value="1"/>
</dbReference>
<dbReference type="GO" id="GO:0016163">
    <property type="term" value="F:nitrogenase activity"/>
    <property type="evidence" value="ECO:0007669"/>
    <property type="project" value="InterPro"/>
</dbReference>
<protein>
    <recommendedName>
        <fullName evidence="4">Nitrogenase iron-molybdenum cofactor biosynthesis protein NifE</fullName>
    </recommendedName>
</protein>
<evidence type="ECO:0000256" key="1">
    <source>
        <dbReference type="ARBA" id="ARBA00003171"/>
    </source>
</evidence>
<feature type="domain" description="Nitrogenase/oxidoreductase component 1" evidence="8">
    <location>
        <begin position="73"/>
        <end position="463"/>
    </location>
</feature>
<dbReference type="PANTHER" id="PTHR42956:SF1">
    <property type="entry name" value="NITROGENASE IRON-MOLYBDENUM COFACTOR BIOSYNTHESIS PROTEIN NIFE"/>
    <property type="match status" value="1"/>
</dbReference>
<proteinExistence type="inferred from homology"/>
<evidence type="ECO:0000313" key="9">
    <source>
        <dbReference type="EMBL" id="AAD17262.1"/>
    </source>
</evidence>
<gene>
    <name evidence="9" type="primary">nifE</name>
</gene>
<accession>Q9Z5Y5</accession>
<dbReference type="InterPro" id="IPR005973">
    <property type="entry name" value="NifE"/>
</dbReference>
<evidence type="ECO:0000256" key="4">
    <source>
        <dbReference type="ARBA" id="ARBA00013280"/>
    </source>
</evidence>
<dbReference type="GO" id="GO:0065003">
    <property type="term" value="P:protein-containing complex assembly"/>
    <property type="evidence" value="ECO:0007669"/>
    <property type="project" value="InterPro"/>
</dbReference>
<comment type="similarity">
    <text evidence="3 6">Belongs to the NifD/NifK/NifE/NifN family.</text>
</comment>
<comment type="function">
    <text evidence="1">This protein may play a role in the biosynthesis of the prosthetic group of nitrogenase (FeMo cofactor).</text>
</comment>
<reference evidence="9" key="1">
    <citation type="submission" date="1999-01" db="EMBL/GenBank/DDBJ databases">
        <title>Nif-gene organization and nucleotide sequences from Frankia EuIK1 strain.</title>
        <authorList>
            <person name="Chung-Sun A."/>
            <person name="Ji-Tae K."/>
            <person name="Won-Jin K."/>
            <person name="Won-Young Y."/>
        </authorList>
    </citation>
    <scope>NUCLEOTIDE SEQUENCE</scope>
    <source>
        <strain evidence="9">EuIK1</strain>
    </source>
</reference>
<feature type="region of interest" description="Disordered" evidence="7">
    <location>
        <begin position="403"/>
        <end position="433"/>
    </location>
</feature>
<dbReference type="PROSITE" id="PS00090">
    <property type="entry name" value="NITROGENASE_1_2"/>
    <property type="match status" value="1"/>
</dbReference>
<keyword evidence="5 6" id="KW-0535">Nitrogen fixation</keyword>
<dbReference type="EMBL" id="AF119361">
    <property type="protein sequence ID" value="AAD17262.1"/>
    <property type="molecule type" value="Genomic_DNA"/>
</dbReference>
<evidence type="ECO:0000259" key="8">
    <source>
        <dbReference type="Pfam" id="PF00148"/>
    </source>
</evidence>
<dbReference type="PANTHER" id="PTHR42956">
    <property type="entry name" value="NITROGENASE IRON-MOLYBDENUM COFACTOR BIOSYNTHESIS PROTEIN NIFE"/>
    <property type="match status" value="1"/>
</dbReference>